<comment type="subcellular location">
    <subcellularLocation>
        <location evidence="1">Cell membrane</location>
        <topology evidence="1">Multi-pass membrane protein</topology>
    </subcellularLocation>
</comment>
<feature type="domain" description="Major facilitator superfamily (MFS) profile" evidence="7">
    <location>
        <begin position="16"/>
        <end position="393"/>
    </location>
</feature>
<keyword evidence="3 6" id="KW-0812">Transmembrane</keyword>
<feature type="transmembrane region" description="Helical" evidence="6">
    <location>
        <begin position="218"/>
        <end position="238"/>
    </location>
</feature>
<feature type="transmembrane region" description="Helical" evidence="6">
    <location>
        <begin position="305"/>
        <end position="328"/>
    </location>
</feature>
<keyword evidence="2" id="KW-1003">Cell membrane</keyword>
<dbReference type="Proteomes" id="UP000029590">
    <property type="component" value="Unassembled WGS sequence"/>
</dbReference>
<evidence type="ECO:0000256" key="2">
    <source>
        <dbReference type="ARBA" id="ARBA00022475"/>
    </source>
</evidence>
<feature type="transmembrane region" description="Helical" evidence="6">
    <location>
        <begin position="53"/>
        <end position="70"/>
    </location>
</feature>
<dbReference type="PRINTS" id="PR01035">
    <property type="entry name" value="TCRTETA"/>
</dbReference>
<dbReference type="InterPro" id="IPR050189">
    <property type="entry name" value="MFS_Efflux_Transporters"/>
</dbReference>
<name>A0AAW3F6Q3_BURGA</name>
<dbReference type="PROSITE" id="PS50850">
    <property type="entry name" value="MFS"/>
    <property type="match status" value="1"/>
</dbReference>
<evidence type="ECO:0000256" key="4">
    <source>
        <dbReference type="ARBA" id="ARBA00022989"/>
    </source>
</evidence>
<dbReference type="SUPFAM" id="SSF103473">
    <property type="entry name" value="MFS general substrate transporter"/>
    <property type="match status" value="1"/>
</dbReference>
<feature type="transmembrane region" description="Helical" evidence="6">
    <location>
        <begin position="281"/>
        <end position="299"/>
    </location>
</feature>
<dbReference type="InterPro" id="IPR011701">
    <property type="entry name" value="MFS"/>
</dbReference>
<keyword evidence="5 6" id="KW-0472">Membrane</keyword>
<proteinExistence type="predicted"/>
<protein>
    <submittedName>
        <fullName evidence="8">Major Facilitator Superfamily protein</fullName>
    </submittedName>
</protein>
<feature type="transmembrane region" description="Helical" evidence="6">
    <location>
        <begin position="367"/>
        <end position="386"/>
    </location>
</feature>
<comment type="caution">
    <text evidence="8">The sequence shown here is derived from an EMBL/GenBank/DDBJ whole genome shotgun (WGS) entry which is preliminary data.</text>
</comment>
<evidence type="ECO:0000313" key="8">
    <source>
        <dbReference type="EMBL" id="KGC15486.1"/>
    </source>
</evidence>
<organism evidence="8 9">
    <name type="scientific">Burkholderia gladioli</name>
    <name type="common">Pseudomonas marginata</name>
    <name type="synonym">Phytomonas marginata</name>
    <dbReference type="NCBI Taxonomy" id="28095"/>
    <lineage>
        <taxon>Bacteria</taxon>
        <taxon>Pseudomonadati</taxon>
        <taxon>Pseudomonadota</taxon>
        <taxon>Betaproteobacteria</taxon>
        <taxon>Burkholderiales</taxon>
        <taxon>Burkholderiaceae</taxon>
        <taxon>Burkholderia</taxon>
    </lineage>
</organism>
<dbReference type="PANTHER" id="PTHR43124">
    <property type="entry name" value="PURINE EFFLUX PUMP PBUE"/>
    <property type="match status" value="1"/>
</dbReference>
<dbReference type="EMBL" id="JPGG01000016">
    <property type="protein sequence ID" value="KGC15486.1"/>
    <property type="molecule type" value="Genomic_DNA"/>
</dbReference>
<dbReference type="PANTHER" id="PTHR43124:SF3">
    <property type="entry name" value="CHLORAMPHENICOL EFFLUX PUMP RV0191"/>
    <property type="match status" value="1"/>
</dbReference>
<evidence type="ECO:0000256" key="6">
    <source>
        <dbReference type="SAM" id="Phobius"/>
    </source>
</evidence>
<dbReference type="InterPro" id="IPR001958">
    <property type="entry name" value="Tet-R_TetA/multi-R_MdtG-like"/>
</dbReference>
<gene>
    <name evidence="8" type="ORF">DM48_158</name>
</gene>
<dbReference type="InterPro" id="IPR020846">
    <property type="entry name" value="MFS_dom"/>
</dbReference>
<evidence type="ECO:0000259" key="7">
    <source>
        <dbReference type="PROSITE" id="PS50850"/>
    </source>
</evidence>
<feature type="transmembrane region" description="Helical" evidence="6">
    <location>
        <begin position="82"/>
        <end position="101"/>
    </location>
</feature>
<dbReference type="GO" id="GO:0005886">
    <property type="term" value="C:plasma membrane"/>
    <property type="evidence" value="ECO:0007669"/>
    <property type="project" value="UniProtKB-SubCell"/>
</dbReference>
<dbReference type="Pfam" id="PF07690">
    <property type="entry name" value="MFS_1"/>
    <property type="match status" value="1"/>
</dbReference>
<dbReference type="InterPro" id="IPR036259">
    <property type="entry name" value="MFS_trans_sf"/>
</dbReference>
<keyword evidence="4 6" id="KW-1133">Transmembrane helix</keyword>
<sequence>MPASTISRRTRAECALLLVLSLSVFFVGTGEFMLSAMLAPLGAAFGADTARVAWLVSAYALAYAIAAPLLGKLADRVARGRLLCLALLAFAIDGLGIAFSPELGVAIGLRVFGGLASAIIIPSAFALVAEQVPRARHASAMGAVMLGMTLGIAFGPAMAGSLTAWAGWRTPFLANSAGCLLVLLLGVRRLSINHAPPCVSPDPGSWRWLRIASITRPLLAKGLWNGTAVSAFLLSGEVLRRRHGFDDSRLGLSMSVFGIGLGIGNLAAGRLRKLASGEERALRTVVIVLLVSVLAFHAWPLPLAAALACLAAWGAALGIGAPLATTVLAERSSGDKGTVLASAETLNNLVILALVPLASLLSARGHAMLATALFAAGIGAGAALTWHDARAAR</sequence>
<dbReference type="KEGG" id="bgo:BM43_4375"/>
<evidence type="ECO:0000313" key="9">
    <source>
        <dbReference type="Proteomes" id="UP000029590"/>
    </source>
</evidence>
<feature type="transmembrane region" description="Helical" evidence="6">
    <location>
        <begin position="107"/>
        <end position="128"/>
    </location>
</feature>
<feature type="transmembrane region" description="Helical" evidence="6">
    <location>
        <begin position="340"/>
        <end position="361"/>
    </location>
</feature>
<dbReference type="AlphaFoldDB" id="A0AAW3F6Q3"/>
<feature type="transmembrane region" description="Helical" evidence="6">
    <location>
        <begin position="250"/>
        <end position="269"/>
    </location>
</feature>
<reference evidence="8 9" key="1">
    <citation type="submission" date="2014-04" db="EMBL/GenBank/DDBJ databases">
        <authorList>
            <person name="Bishop-Lilly K.A."/>
            <person name="Broomall S.M."/>
            <person name="Chain P.S."/>
            <person name="Chertkov O."/>
            <person name="Coyne S.R."/>
            <person name="Daligault H.E."/>
            <person name="Davenport K.W."/>
            <person name="Erkkila T."/>
            <person name="Frey K.G."/>
            <person name="Gibbons H.S."/>
            <person name="Gu W."/>
            <person name="Jaissle J."/>
            <person name="Johnson S.L."/>
            <person name="Koroleva G.I."/>
            <person name="Ladner J.T."/>
            <person name="Lo C.-C."/>
            <person name="Minogue T.D."/>
            <person name="Munk C."/>
            <person name="Palacios G.F."/>
            <person name="Redden C.L."/>
            <person name="Rosenzweig C.N."/>
            <person name="Scholz M.B."/>
            <person name="Teshima H."/>
            <person name="Xu Y."/>
        </authorList>
    </citation>
    <scope>NUCLEOTIDE SEQUENCE [LARGE SCALE GENOMIC DNA]</scope>
    <source>
        <strain evidence="9">gladioli</strain>
    </source>
</reference>
<feature type="transmembrane region" description="Helical" evidence="6">
    <location>
        <begin position="168"/>
        <end position="187"/>
    </location>
</feature>
<evidence type="ECO:0000256" key="3">
    <source>
        <dbReference type="ARBA" id="ARBA00022692"/>
    </source>
</evidence>
<dbReference type="GO" id="GO:0022857">
    <property type="term" value="F:transmembrane transporter activity"/>
    <property type="evidence" value="ECO:0007669"/>
    <property type="project" value="InterPro"/>
</dbReference>
<evidence type="ECO:0000256" key="5">
    <source>
        <dbReference type="ARBA" id="ARBA00023136"/>
    </source>
</evidence>
<evidence type="ECO:0000256" key="1">
    <source>
        <dbReference type="ARBA" id="ARBA00004651"/>
    </source>
</evidence>
<dbReference type="Gene3D" id="1.20.1250.20">
    <property type="entry name" value="MFS general substrate transporter like domains"/>
    <property type="match status" value="1"/>
</dbReference>
<accession>A0AAW3F6Q3</accession>
<feature type="transmembrane region" description="Helical" evidence="6">
    <location>
        <begin position="140"/>
        <end position="162"/>
    </location>
</feature>